<evidence type="ECO:0000313" key="2">
    <source>
        <dbReference type="EMBL" id="KAJ2904577.1"/>
    </source>
</evidence>
<feature type="region of interest" description="Disordered" evidence="1">
    <location>
        <begin position="191"/>
        <end position="229"/>
    </location>
</feature>
<accession>A0AAD5RWR4</accession>
<organism evidence="2 3">
    <name type="scientific">Zalerion maritima</name>
    <dbReference type="NCBI Taxonomy" id="339359"/>
    <lineage>
        <taxon>Eukaryota</taxon>
        <taxon>Fungi</taxon>
        <taxon>Dikarya</taxon>
        <taxon>Ascomycota</taxon>
        <taxon>Pezizomycotina</taxon>
        <taxon>Sordariomycetes</taxon>
        <taxon>Lulworthiomycetidae</taxon>
        <taxon>Lulworthiales</taxon>
        <taxon>Lulworthiaceae</taxon>
        <taxon>Zalerion</taxon>
    </lineage>
</organism>
<feature type="region of interest" description="Disordered" evidence="1">
    <location>
        <begin position="1"/>
        <end position="40"/>
    </location>
</feature>
<dbReference type="Proteomes" id="UP001201980">
    <property type="component" value="Unassembled WGS sequence"/>
</dbReference>
<reference evidence="2" key="1">
    <citation type="submission" date="2022-07" db="EMBL/GenBank/DDBJ databases">
        <title>Draft genome sequence of Zalerion maritima ATCC 34329, a (micro)plastics degrading marine fungus.</title>
        <authorList>
            <person name="Paco A."/>
            <person name="Goncalves M.F.M."/>
            <person name="Rocha-Santos T.A.P."/>
            <person name="Alves A."/>
        </authorList>
    </citation>
    <scope>NUCLEOTIDE SEQUENCE</scope>
    <source>
        <strain evidence="2">ATCC 34329</strain>
    </source>
</reference>
<dbReference type="AlphaFoldDB" id="A0AAD5RWR4"/>
<feature type="compositionally biased region" description="Polar residues" evidence="1">
    <location>
        <begin position="198"/>
        <end position="209"/>
    </location>
</feature>
<sequence>MAPKKSSSRKGSSPEVNYHHATRGGSFDAARSRLPPNINWEKLTPEKQKNCERAFTAASRRSDRDIDARYQSALTASDMHFLRTSKYLRVTRNMVMNEEMYEEEDNHPRLWTSNLRQDSDPRMAALNQQYQKIDMQFQAAFPGFGSTRGMGLSPIMGSMPFGPHGGAPNPQFDAAQYGNQSGFAPQSYAPLSYKSEENSPSPMTDSASASPMAGIATPSPSQIGGYPLPSNASSDMMTLPDNVAYTNAKFDPAYNFVGDASMFDGMTTDGTAVSWGGDEFSEFVNY</sequence>
<feature type="region of interest" description="Disordered" evidence="1">
    <location>
        <begin position="155"/>
        <end position="179"/>
    </location>
</feature>
<dbReference type="EMBL" id="JAKWBI020000050">
    <property type="protein sequence ID" value="KAJ2904577.1"/>
    <property type="molecule type" value="Genomic_DNA"/>
</dbReference>
<evidence type="ECO:0000256" key="1">
    <source>
        <dbReference type="SAM" id="MobiDB-lite"/>
    </source>
</evidence>
<evidence type="ECO:0000313" key="3">
    <source>
        <dbReference type="Proteomes" id="UP001201980"/>
    </source>
</evidence>
<name>A0AAD5RWR4_9PEZI</name>
<gene>
    <name evidence="2" type="ORF">MKZ38_007776</name>
</gene>
<keyword evidence="3" id="KW-1185">Reference proteome</keyword>
<protein>
    <submittedName>
        <fullName evidence="2">Uncharacterized protein</fullName>
    </submittedName>
</protein>
<comment type="caution">
    <text evidence="2">The sequence shown here is derived from an EMBL/GenBank/DDBJ whole genome shotgun (WGS) entry which is preliminary data.</text>
</comment>
<proteinExistence type="predicted"/>